<comment type="caution">
    <text evidence="1">The sequence shown here is derived from an EMBL/GenBank/DDBJ whole genome shotgun (WGS) entry which is preliminary data.</text>
</comment>
<dbReference type="AlphaFoldDB" id="A0A0F9FX57"/>
<dbReference type="EMBL" id="LAZR01019879">
    <property type="protein sequence ID" value="KKL90913.1"/>
    <property type="molecule type" value="Genomic_DNA"/>
</dbReference>
<accession>A0A0F9FX57</accession>
<sequence length="160" mass="17408">MKVLDPFTHELRELDSYEALDEIDGLVPVKSTSGVWFVVKMVTGESVKIVELPENEIALVEAIRSAIGAHGIMWELIDAAHRARVDGIMGDKAKAALRRLNLSNDKGVTAIAQADRAMESLGFTEDEIAAAYTILDEKDPDIEDVEATRLSDLLEGEGGT</sequence>
<proteinExistence type="predicted"/>
<gene>
    <name evidence="1" type="ORF">LCGC14_1899940</name>
</gene>
<evidence type="ECO:0000313" key="1">
    <source>
        <dbReference type="EMBL" id="KKL90913.1"/>
    </source>
</evidence>
<organism evidence="1">
    <name type="scientific">marine sediment metagenome</name>
    <dbReference type="NCBI Taxonomy" id="412755"/>
    <lineage>
        <taxon>unclassified sequences</taxon>
        <taxon>metagenomes</taxon>
        <taxon>ecological metagenomes</taxon>
    </lineage>
</organism>
<protein>
    <submittedName>
        <fullName evidence="1">Uncharacterized protein</fullName>
    </submittedName>
</protein>
<reference evidence="1" key="1">
    <citation type="journal article" date="2015" name="Nature">
        <title>Complex archaea that bridge the gap between prokaryotes and eukaryotes.</title>
        <authorList>
            <person name="Spang A."/>
            <person name="Saw J.H."/>
            <person name="Jorgensen S.L."/>
            <person name="Zaremba-Niedzwiedzka K."/>
            <person name="Martijn J."/>
            <person name="Lind A.E."/>
            <person name="van Eijk R."/>
            <person name="Schleper C."/>
            <person name="Guy L."/>
            <person name="Ettema T.J."/>
        </authorList>
    </citation>
    <scope>NUCLEOTIDE SEQUENCE</scope>
</reference>
<name>A0A0F9FX57_9ZZZZ</name>